<feature type="transmembrane region" description="Helical" evidence="8">
    <location>
        <begin position="245"/>
        <end position="262"/>
    </location>
</feature>
<evidence type="ECO:0000256" key="6">
    <source>
        <dbReference type="ARBA" id="ARBA00023136"/>
    </source>
</evidence>
<feature type="transmembrane region" description="Helical" evidence="8">
    <location>
        <begin position="217"/>
        <end position="238"/>
    </location>
</feature>
<feature type="transmembrane region" description="Helical" evidence="8">
    <location>
        <begin position="62"/>
        <end position="80"/>
    </location>
</feature>
<sequence length="311" mass="34813">MATFLRKLSPDILRRIAKANKNDFWIYVSHWEQLFVTAIPLSAVLAIPMALYLPSGWGRKPTLILGSFCLLAGSILLLWFPSPSVARGDANSRIRTRNRISDYSDDVCGNRVPCHRTKLIWSSSTWFGLLGFVVEAEKELKKLRRYDSEVNREFEDLAGIGIGVNKQVEDLCDYRSRPALLIDVAVTFMSPLMGAGALMFFGALILQSVGFKSHVSFLGPLIASVCGICAARISTFFLNRFGRRIPTLLSFFIIFISKVMHLESLFSLGEMHNLSIQVVVKKPFDSTVEVSFYSPIWVDFPSAAIAWTTSN</sequence>
<dbReference type="SUPFAM" id="SSF103473">
    <property type="entry name" value="MFS general substrate transporter"/>
    <property type="match status" value="1"/>
</dbReference>
<dbReference type="EMBL" id="OX459119">
    <property type="protein sequence ID" value="CAI9094875.1"/>
    <property type="molecule type" value="Genomic_DNA"/>
</dbReference>
<evidence type="ECO:0000256" key="3">
    <source>
        <dbReference type="ARBA" id="ARBA00022448"/>
    </source>
</evidence>
<evidence type="ECO:0000256" key="4">
    <source>
        <dbReference type="ARBA" id="ARBA00022692"/>
    </source>
</evidence>
<evidence type="ECO:0000313" key="9">
    <source>
        <dbReference type="EMBL" id="CAI9094875.1"/>
    </source>
</evidence>
<dbReference type="InterPro" id="IPR036259">
    <property type="entry name" value="MFS_trans_sf"/>
</dbReference>
<protein>
    <submittedName>
        <fullName evidence="9">OLC1v1030699C1</fullName>
    </submittedName>
</protein>
<dbReference type="Gene3D" id="1.20.1250.20">
    <property type="entry name" value="MFS general substrate transporter like domains"/>
    <property type="match status" value="1"/>
</dbReference>
<dbReference type="PANTHER" id="PTHR23500:SF492">
    <property type="entry name" value="SUGAR TRANSPORT PROTEIN 14-LIKE"/>
    <property type="match status" value="1"/>
</dbReference>
<feature type="transmembrane region" description="Helical" evidence="8">
    <location>
        <begin position="34"/>
        <end position="53"/>
    </location>
</feature>
<evidence type="ECO:0000256" key="8">
    <source>
        <dbReference type="SAM" id="Phobius"/>
    </source>
</evidence>
<gene>
    <name evidence="9" type="ORF">OLC1_LOCUS5962</name>
</gene>
<comment type="similarity">
    <text evidence="7">Belongs to the major facilitator superfamily. Phosphate:H(+) symporter (TC 2.A.1.9) family.</text>
</comment>
<dbReference type="Proteomes" id="UP001161247">
    <property type="component" value="Chromosome 2"/>
</dbReference>
<accession>A0AAV1CIL4</accession>
<dbReference type="InterPro" id="IPR045262">
    <property type="entry name" value="STP/PLT_plant"/>
</dbReference>
<keyword evidence="10" id="KW-1185">Reference proteome</keyword>
<proteinExistence type="inferred from homology"/>
<dbReference type="InterPro" id="IPR005828">
    <property type="entry name" value="MFS_sugar_transport-like"/>
</dbReference>
<evidence type="ECO:0000256" key="1">
    <source>
        <dbReference type="ARBA" id="ARBA00004370"/>
    </source>
</evidence>
<comment type="similarity">
    <text evidence="2">Belongs to the major facilitator superfamily. Sugar transporter (TC 2.A.1.1) family.</text>
</comment>
<name>A0AAV1CIL4_OLDCO</name>
<dbReference type="Pfam" id="PF00083">
    <property type="entry name" value="Sugar_tr"/>
    <property type="match status" value="1"/>
</dbReference>
<dbReference type="GO" id="GO:0016020">
    <property type="term" value="C:membrane"/>
    <property type="evidence" value="ECO:0007669"/>
    <property type="project" value="UniProtKB-SubCell"/>
</dbReference>
<evidence type="ECO:0000256" key="5">
    <source>
        <dbReference type="ARBA" id="ARBA00022989"/>
    </source>
</evidence>
<evidence type="ECO:0000256" key="2">
    <source>
        <dbReference type="ARBA" id="ARBA00010992"/>
    </source>
</evidence>
<evidence type="ECO:0000313" key="10">
    <source>
        <dbReference type="Proteomes" id="UP001161247"/>
    </source>
</evidence>
<reference evidence="9" key="1">
    <citation type="submission" date="2023-03" db="EMBL/GenBank/DDBJ databases">
        <authorList>
            <person name="Julca I."/>
        </authorList>
    </citation>
    <scope>NUCLEOTIDE SEQUENCE</scope>
</reference>
<comment type="subcellular location">
    <subcellularLocation>
        <location evidence="1">Membrane</location>
    </subcellularLocation>
</comment>
<dbReference type="AlphaFoldDB" id="A0AAV1CIL4"/>
<evidence type="ECO:0000256" key="7">
    <source>
        <dbReference type="ARBA" id="ARBA00044504"/>
    </source>
</evidence>
<feature type="transmembrane region" description="Helical" evidence="8">
    <location>
        <begin position="180"/>
        <end position="205"/>
    </location>
</feature>
<keyword evidence="3" id="KW-0813">Transport</keyword>
<keyword evidence="5 8" id="KW-1133">Transmembrane helix</keyword>
<keyword evidence="4 8" id="KW-0812">Transmembrane</keyword>
<dbReference type="GO" id="GO:0015144">
    <property type="term" value="F:carbohydrate transmembrane transporter activity"/>
    <property type="evidence" value="ECO:0007669"/>
    <property type="project" value="InterPro"/>
</dbReference>
<keyword evidence="6 8" id="KW-0472">Membrane</keyword>
<organism evidence="9 10">
    <name type="scientific">Oldenlandia corymbosa var. corymbosa</name>
    <dbReference type="NCBI Taxonomy" id="529605"/>
    <lineage>
        <taxon>Eukaryota</taxon>
        <taxon>Viridiplantae</taxon>
        <taxon>Streptophyta</taxon>
        <taxon>Embryophyta</taxon>
        <taxon>Tracheophyta</taxon>
        <taxon>Spermatophyta</taxon>
        <taxon>Magnoliopsida</taxon>
        <taxon>eudicotyledons</taxon>
        <taxon>Gunneridae</taxon>
        <taxon>Pentapetalae</taxon>
        <taxon>asterids</taxon>
        <taxon>lamiids</taxon>
        <taxon>Gentianales</taxon>
        <taxon>Rubiaceae</taxon>
        <taxon>Rubioideae</taxon>
        <taxon>Spermacoceae</taxon>
        <taxon>Hedyotis-Oldenlandia complex</taxon>
        <taxon>Oldenlandia</taxon>
    </lineage>
</organism>
<dbReference type="PANTHER" id="PTHR23500">
    <property type="entry name" value="SOLUTE CARRIER FAMILY 2, FACILITATED GLUCOSE TRANSPORTER"/>
    <property type="match status" value="1"/>
</dbReference>